<dbReference type="InParanoid" id="A0A168R0A5"/>
<organism evidence="2">
    <name type="scientific">Absidia glauca</name>
    <name type="common">Pin mould</name>
    <dbReference type="NCBI Taxonomy" id="4829"/>
    <lineage>
        <taxon>Eukaryota</taxon>
        <taxon>Fungi</taxon>
        <taxon>Fungi incertae sedis</taxon>
        <taxon>Mucoromycota</taxon>
        <taxon>Mucoromycotina</taxon>
        <taxon>Mucoromycetes</taxon>
        <taxon>Mucorales</taxon>
        <taxon>Cunninghamellaceae</taxon>
        <taxon>Absidia</taxon>
    </lineage>
</organism>
<name>A0A168R0A5_ABSGL</name>
<evidence type="ECO:0000313" key="2">
    <source>
        <dbReference type="EMBL" id="SAM05874.1"/>
    </source>
</evidence>
<dbReference type="PANTHER" id="PTHR28077:SF1">
    <property type="entry name" value="INOSITOL PHOSPHORYLCERAMIDE SYNTHASE REGULATORY SUBUNIT KEI1"/>
    <property type="match status" value="1"/>
</dbReference>
<dbReference type="InterPro" id="IPR013862">
    <property type="entry name" value="Kei1"/>
</dbReference>
<keyword evidence="3" id="KW-1185">Reference proteome</keyword>
<dbReference type="OMA" id="FNCILAS"/>
<dbReference type="GO" id="GO:0006673">
    <property type="term" value="P:inositol phosphoceramide metabolic process"/>
    <property type="evidence" value="ECO:0007669"/>
    <property type="project" value="InterPro"/>
</dbReference>
<keyword evidence="1" id="KW-1133">Transmembrane helix</keyword>
<feature type="transmembrane region" description="Helical" evidence="1">
    <location>
        <begin position="56"/>
        <end position="74"/>
    </location>
</feature>
<dbReference type="GO" id="GO:0070916">
    <property type="term" value="C:inositol phosphoceramide synthase complex"/>
    <property type="evidence" value="ECO:0007669"/>
    <property type="project" value="TreeGrafter"/>
</dbReference>
<feature type="transmembrane region" description="Helical" evidence="1">
    <location>
        <begin position="12"/>
        <end position="36"/>
    </location>
</feature>
<evidence type="ECO:0008006" key="4">
    <source>
        <dbReference type="Google" id="ProtNLM"/>
    </source>
</evidence>
<protein>
    <recommendedName>
        <fullName evidence="4">MARVEL domain-containing protein</fullName>
    </recommendedName>
</protein>
<dbReference type="GO" id="GO:0070917">
    <property type="term" value="F:inositol phosphoceramide synthase regulator activity"/>
    <property type="evidence" value="ECO:0007669"/>
    <property type="project" value="InterPro"/>
</dbReference>
<dbReference type="PANTHER" id="PTHR28077">
    <property type="entry name" value="INOSITOL PHOSPHORYLCERAMIDE SYNTHASE REGULATORY SUBUNIT KEI1"/>
    <property type="match status" value="1"/>
</dbReference>
<dbReference type="GO" id="GO:0000139">
    <property type="term" value="C:Golgi membrane"/>
    <property type="evidence" value="ECO:0007669"/>
    <property type="project" value="TreeGrafter"/>
</dbReference>
<reference evidence="2" key="1">
    <citation type="submission" date="2016-04" db="EMBL/GenBank/DDBJ databases">
        <authorList>
            <person name="Evans L.H."/>
            <person name="Alamgir A."/>
            <person name="Owens N."/>
            <person name="Weber N.D."/>
            <person name="Virtaneva K."/>
            <person name="Barbian K."/>
            <person name="Babar A."/>
            <person name="Rosenke K."/>
        </authorList>
    </citation>
    <scope>NUCLEOTIDE SEQUENCE [LARGE SCALE GENOMIC DNA]</scope>
    <source>
        <strain evidence="2">CBS 101.48</strain>
    </source>
</reference>
<dbReference type="EMBL" id="LT554473">
    <property type="protein sequence ID" value="SAM05874.1"/>
    <property type="molecule type" value="Genomic_DNA"/>
</dbReference>
<dbReference type="FunCoup" id="A0A168R0A5">
    <property type="interactions" value="39"/>
</dbReference>
<dbReference type="OrthoDB" id="3338076at2759"/>
<accession>A0A168R0A5</accession>
<proteinExistence type="predicted"/>
<gene>
    <name evidence="2" type="primary">ABSGL_11749.1 scaffold 12318</name>
</gene>
<feature type="transmembrane region" description="Helical" evidence="1">
    <location>
        <begin position="86"/>
        <end position="107"/>
    </location>
</feature>
<dbReference type="STRING" id="4829.A0A168R0A5"/>
<evidence type="ECO:0000313" key="3">
    <source>
        <dbReference type="Proteomes" id="UP000078561"/>
    </source>
</evidence>
<feature type="transmembrane region" description="Helical" evidence="1">
    <location>
        <begin position="142"/>
        <end position="163"/>
    </location>
</feature>
<dbReference type="AlphaFoldDB" id="A0A168R0A5"/>
<dbReference type="Proteomes" id="UP000078561">
    <property type="component" value="Unassembled WGS sequence"/>
</dbReference>
<keyword evidence="1" id="KW-0812">Transmembrane</keyword>
<dbReference type="Pfam" id="PF08552">
    <property type="entry name" value="Kei1"/>
    <property type="match status" value="1"/>
</dbReference>
<keyword evidence="1" id="KW-0472">Membrane</keyword>
<evidence type="ECO:0000256" key="1">
    <source>
        <dbReference type="SAM" id="Phobius"/>
    </source>
</evidence>
<sequence>MSASSRQTCCHFIPLNTVSFTWPSVGVLIITIFGILNKLSGFYGIISFDFSDPVAFAVYIYSLLAVFVCAYALYGLHTMNLNILRLYVIFYWVDCVISTATTVWFATKWYAFTDHSLPELADDLVKQKEHDDVFRMESMVSISLLVVLRLIHVYFAYVITCYYRSIGHRYSKLSIDRDFE</sequence>